<protein>
    <recommendedName>
        <fullName evidence="2">C-type lectin domain-containing protein</fullName>
    </recommendedName>
</protein>
<dbReference type="Proteomes" id="UP000694397">
    <property type="component" value="Chromosome 11"/>
</dbReference>
<keyword evidence="1" id="KW-0732">Signal</keyword>
<accession>A0A8C9SDN4</accession>
<proteinExistence type="predicted"/>
<dbReference type="InterPro" id="IPR016186">
    <property type="entry name" value="C-type_lectin-like/link_sf"/>
</dbReference>
<feature type="domain" description="C-type lectin" evidence="2">
    <location>
        <begin position="41"/>
        <end position="123"/>
    </location>
</feature>
<dbReference type="Gene3D" id="3.10.100.10">
    <property type="entry name" value="Mannose-Binding Protein A, subunit A"/>
    <property type="match status" value="1"/>
</dbReference>
<dbReference type="InterPro" id="IPR001304">
    <property type="entry name" value="C-type_lectin-like"/>
</dbReference>
<evidence type="ECO:0000259" key="2">
    <source>
        <dbReference type="PROSITE" id="PS50041"/>
    </source>
</evidence>
<name>A0A8C9SDN4_SCLFO</name>
<reference evidence="3 4" key="1">
    <citation type="submission" date="2019-04" db="EMBL/GenBank/DDBJ databases">
        <authorList>
            <consortium name="Wellcome Sanger Institute Data Sharing"/>
        </authorList>
    </citation>
    <scope>NUCLEOTIDE SEQUENCE [LARGE SCALE GENOMIC DNA]</scope>
</reference>
<feature type="chain" id="PRO_5034879824" description="C-type lectin domain-containing protein" evidence="1">
    <location>
        <begin position="28"/>
        <end position="160"/>
    </location>
</feature>
<keyword evidence="4" id="KW-1185">Reference proteome</keyword>
<reference evidence="3" key="3">
    <citation type="submission" date="2025-09" db="UniProtKB">
        <authorList>
            <consortium name="Ensembl"/>
        </authorList>
    </citation>
    <scope>IDENTIFICATION</scope>
</reference>
<dbReference type="GeneTree" id="ENSGT01100000263473"/>
<dbReference type="Pfam" id="PF00059">
    <property type="entry name" value="Lectin_C"/>
    <property type="match status" value="1"/>
</dbReference>
<sequence>GTSGFSQCVWETCFVAQLCLNICSVCVSPIYQSRKQTNQKYIFINKKNSNWTEAQRYCRENHTDLVSVRNQTENDLIHGMINVGTFVWIGLYKDYWQWSDQRNSSFHYWAPGKPDSYDGNEKCTPPPYEGKRTVVKVKLSSAENLKDPDFSDQILQQVSI</sequence>
<dbReference type="OrthoDB" id="7357196at2759"/>
<reference evidence="3" key="2">
    <citation type="submission" date="2025-08" db="UniProtKB">
        <authorList>
            <consortium name="Ensembl"/>
        </authorList>
    </citation>
    <scope>IDENTIFICATION</scope>
</reference>
<dbReference type="AlphaFoldDB" id="A0A8C9SDN4"/>
<dbReference type="PANTHER" id="PTHR45784">
    <property type="entry name" value="C-TYPE LECTIN DOMAIN FAMILY 20 MEMBER A-RELATED"/>
    <property type="match status" value="1"/>
</dbReference>
<dbReference type="PROSITE" id="PS50041">
    <property type="entry name" value="C_TYPE_LECTIN_2"/>
    <property type="match status" value="1"/>
</dbReference>
<evidence type="ECO:0000313" key="3">
    <source>
        <dbReference type="Ensembl" id="ENSSFOP00015035177.2"/>
    </source>
</evidence>
<dbReference type="SUPFAM" id="SSF56436">
    <property type="entry name" value="C-type lectin-like"/>
    <property type="match status" value="1"/>
</dbReference>
<feature type="signal peptide" evidence="1">
    <location>
        <begin position="1"/>
        <end position="27"/>
    </location>
</feature>
<organism evidence="3 4">
    <name type="scientific">Scleropages formosus</name>
    <name type="common">Asian bonytongue</name>
    <name type="synonym">Osteoglossum formosum</name>
    <dbReference type="NCBI Taxonomy" id="113540"/>
    <lineage>
        <taxon>Eukaryota</taxon>
        <taxon>Metazoa</taxon>
        <taxon>Chordata</taxon>
        <taxon>Craniata</taxon>
        <taxon>Vertebrata</taxon>
        <taxon>Euteleostomi</taxon>
        <taxon>Actinopterygii</taxon>
        <taxon>Neopterygii</taxon>
        <taxon>Teleostei</taxon>
        <taxon>Osteoglossocephala</taxon>
        <taxon>Osteoglossomorpha</taxon>
        <taxon>Osteoglossiformes</taxon>
        <taxon>Osteoglossidae</taxon>
        <taxon>Scleropages</taxon>
    </lineage>
</organism>
<evidence type="ECO:0000313" key="4">
    <source>
        <dbReference type="Proteomes" id="UP000694397"/>
    </source>
</evidence>
<evidence type="ECO:0000256" key="1">
    <source>
        <dbReference type="SAM" id="SignalP"/>
    </source>
</evidence>
<dbReference type="InterPro" id="IPR016187">
    <property type="entry name" value="CTDL_fold"/>
</dbReference>
<dbReference type="PANTHER" id="PTHR45784:SF3">
    <property type="entry name" value="C-TYPE LECTIN DOMAIN FAMILY 4 MEMBER K-LIKE-RELATED"/>
    <property type="match status" value="1"/>
</dbReference>
<dbReference type="SMART" id="SM00034">
    <property type="entry name" value="CLECT"/>
    <property type="match status" value="1"/>
</dbReference>
<dbReference type="Ensembl" id="ENSSFOT00015035561.2">
    <property type="protein sequence ID" value="ENSSFOP00015035177.2"/>
    <property type="gene ID" value="ENSSFOG00015022403.2"/>
</dbReference>